<dbReference type="GO" id="GO:0005912">
    <property type="term" value="C:adherens junction"/>
    <property type="evidence" value="ECO:0007669"/>
    <property type="project" value="TreeGrafter"/>
</dbReference>
<dbReference type="GO" id="GO:0014069">
    <property type="term" value="C:postsynaptic density"/>
    <property type="evidence" value="ECO:0007669"/>
    <property type="project" value="TreeGrafter"/>
</dbReference>
<dbReference type="Gene3D" id="3.80.10.10">
    <property type="entry name" value="Ribonuclease Inhibitor"/>
    <property type="match status" value="1"/>
</dbReference>
<dbReference type="Proteomes" id="UP000663881">
    <property type="component" value="Unassembled WGS sequence"/>
</dbReference>
<dbReference type="EMBL" id="CAJOAY010025083">
    <property type="protein sequence ID" value="CAF4380346.1"/>
    <property type="molecule type" value="Genomic_DNA"/>
</dbReference>
<dbReference type="PROSITE" id="PS51450">
    <property type="entry name" value="LRR"/>
    <property type="match status" value="1"/>
</dbReference>
<name>A0A820MVU9_9BILA</name>
<dbReference type="PANTHER" id="PTHR23119">
    <property type="entry name" value="DISCS LARGE"/>
    <property type="match status" value="1"/>
</dbReference>
<dbReference type="GO" id="GO:0098968">
    <property type="term" value="P:neurotransmitter receptor transport postsynaptic membrane to endosome"/>
    <property type="evidence" value="ECO:0007669"/>
    <property type="project" value="TreeGrafter"/>
</dbReference>
<organism evidence="1 2">
    <name type="scientific">Adineta steineri</name>
    <dbReference type="NCBI Taxonomy" id="433720"/>
    <lineage>
        <taxon>Eukaryota</taxon>
        <taxon>Metazoa</taxon>
        <taxon>Spiralia</taxon>
        <taxon>Gnathifera</taxon>
        <taxon>Rotifera</taxon>
        <taxon>Eurotatoria</taxon>
        <taxon>Bdelloidea</taxon>
        <taxon>Adinetida</taxon>
        <taxon>Adinetidae</taxon>
        <taxon>Adineta</taxon>
    </lineage>
</organism>
<protein>
    <submittedName>
        <fullName evidence="1">Uncharacterized protein</fullName>
    </submittedName>
</protein>
<dbReference type="InterPro" id="IPR050614">
    <property type="entry name" value="Synaptic_Scaffolding_LAP-MAGUK"/>
</dbReference>
<reference evidence="1" key="1">
    <citation type="submission" date="2021-02" db="EMBL/GenBank/DDBJ databases">
        <authorList>
            <person name="Nowell W R."/>
        </authorList>
    </citation>
    <scope>NUCLEOTIDE SEQUENCE</scope>
</reference>
<evidence type="ECO:0000313" key="2">
    <source>
        <dbReference type="Proteomes" id="UP000663881"/>
    </source>
</evidence>
<dbReference type="AlphaFoldDB" id="A0A820MVU9"/>
<comment type="caution">
    <text evidence="1">The sequence shown here is derived from an EMBL/GenBank/DDBJ whole genome shotgun (WGS) entry which is preliminary data.</text>
</comment>
<dbReference type="InterPro" id="IPR032675">
    <property type="entry name" value="LRR_dom_sf"/>
</dbReference>
<dbReference type="Pfam" id="PF00560">
    <property type="entry name" value="LRR_1"/>
    <property type="match status" value="2"/>
</dbReference>
<evidence type="ECO:0000313" key="1">
    <source>
        <dbReference type="EMBL" id="CAF4380346.1"/>
    </source>
</evidence>
<dbReference type="PANTHER" id="PTHR23119:SF44">
    <property type="entry name" value="PROTEIN LAP4"/>
    <property type="match status" value="1"/>
</dbReference>
<dbReference type="GO" id="GO:0098887">
    <property type="term" value="P:neurotransmitter receptor transport, endosome to postsynaptic membrane"/>
    <property type="evidence" value="ECO:0007669"/>
    <property type="project" value="TreeGrafter"/>
</dbReference>
<feature type="non-terminal residue" evidence="1">
    <location>
        <position position="1"/>
    </location>
</feature>
<dbReference type="GO" id="GO:0016323">
    <property type="term" value="C:basolateral plasma membrane"/>
    <property type="evidence" value="ECO:0007669"/>
    <property type="project" value="TreeGrafter"/>
</dbReference>
<dbReference type="GO" id="GO:0019901">
    <property type="term" value="F:protein kinase binding"/>
    <property type="evidence" value="ECO:0007669"/>
    <property type="project" value="TreeGrafter"/>
</dbReference>
<dbReference type="GO" id="GO:0045211">
    <property type="term" value="C:postsynaptic membrane"/>
    <property type="evidence" value="ECO:0007669"/>
    <property type="project" value="TreeGrafter"/>
</dbReference>
<accession>A0A820MVU9</accession>
<dbReference type="GO" id="GO:0098609">
    <property type="term" value="P:cell-cell adhesion"/>
    <property type="evidence" value="ECO:0007669"/>
    <property type="project" value="TreeGrafter"/>
</dbReference>
<gene>
    <name evidence="1" type="ORF">OKA104_LOCUS50325</name>
</gene>
<dbReference type="SUPFAM" id="SSF52075">
    <property type="entry name" value="Outer arm dynein light chain 1"/>
    <property type="match status" value="1"/>
</dbReference>
<dbReference type="InterPro" id="IPR001611">
    <property type="entry name" value="Leu-rich_rpt"/>
</dbReference>
<proteinExistence type="predicted"/>
<sequence>MLSLRDNRLTHIPSELSNLKHLHVLDLSGNRLLNLPCTLLECDLKAIWLAENQAQPMLKFATDIDPTTGEKILTCYLLPQQQYTTSSMGMYRLSNVCLDDDV</sequence>
<dbReference type="GO" id="GO:0043113">
    <property type="term" value="P:receptor clustering"/>
    <property type="evidence" value="ECO:0007669"/>
    <property type="project" value="TreeGrafter"/>
</dbReference>
<dbReference type="GO" id="GO:0045197">
    <property type="term" value="P:establishment or maintenance of epithelial cell apical/basal polarity"/>
    <property type="evidence" value="ECO:0007669"/>
    <property type="project" value="TreeGrafter"/>
</dbReference>